<reference evidence="5 6" key="1">
    <citation type="submission" date="2016-04" db="EMBL/GenBank/DDBJ databases">
        <title>Genome analyses suggest a sexual origin of heterokaryosis in a supposedly ancient asexual fungus.</title>
        <authorList>
            <person name="Ropars J."/>
            <person name="Sedzielewska K."/>
            <person name="Noel J."/>
            <person name="Charron P."/>
            <person name="Farinelli L."/>
            <person name="Marton T."/>
            <person name="Kruger M."/>
            <person name="Pelin A."/>
            <person name="Brachmann A."/>
            <person name="Corradi N."/>
        </authorList>
    </citation>
    <scope>NUCLEOTIDE SEQUENCE [LARGE SCALE GENOMIC DNA]</scope>
    <source>
        <strain evidence="5 6">A5</strain>
    </source>
</reference>
<evidence type="ECO:0000256" key="3">
    <source>
        <dbReference type="ARBA" id="ARBA00022525"/>
    </source>
</evidence>
<protein>
    <recommendedName>
        <fullName evidence="4">Crinkler effector protein N-terminal domain-containing protein</fullName>
    </recommendedName>
</protein>
<evidence type="ECO:0000256" key="2">
    <source>
        <dbReference type="ARBA" id="ARBA00004613"/>
    </source>
</evidence>
<dbReference type="SUPFAM" id="SSF56112">
    <property type="entry name" value="Protein kinase-like (PK-like)"/>
    <property type="match status" value="1"/>
</dbReference>
<dbReference type="VEuPathDB" id="FungiDB:RhiirFUN_023223"/>
<dbReference type="EMBL" id="LLXJ01001385">
    <property type="protein sequence ID" value="PKC02432.1"/>
    <property type="molecule type" value="Genomic_DNA"/>
</dbReference>
<comment type="subcellular location">
    <subcellularLocation>
        <location evidence="1">Host cell</location>
    </subcellularLocation>
    <subcellularLocation>
        <location evidence="2">Secreted</location>
    </subcellularLocation>
</comment>
<dbReference type="Proteomes" id="UP000232722">
    <property type="component" value="Unassembled WGS sequence"/>
</dbReference>
<dbReference type="VEuPathDB" id="FungiDB:RhiirFUN_002943"/>
<comment type="caution">
    <text evidence="5">The sequence shown here is derived from an EMBL/GenBank/DDBJ whole genome shotgun (WGS) entry which is preliminary data.</text>
</comment>
<feature type="domain" description="Crinkler effector protein N-terminal" evidence="4">
    <location>
        <begin position="8"/>
        <end position="66"/>
    </location>
</feature>
<dbReference type="InterPro" id="IPR045379">
    <property type="entry name" value="Crinkler_N"/>
</dbReference>
<name>A0A2N0P6I6_9GLOM</name>
<evidence type="ECO:0000256" key="1">
    <source>
        <dbReference type="ARBA" id="ARBA00004340"/>
    </source>
</evidence>
<dbReference type="Gene3D" id="1.10.510.10">
    <property type="entry name" value="Transferase(Phosphotransferase) domain 1"/>
    <property type="match status" value="1"/>
</dbReference>
<dbReference type="VEuPathDB" id="FungiDB:FUN_009389"/>
<evidence type="ECO:0000313" key="5">
    <source>
        <dbReference type="EMBL" id="PKC02432.1"/>
    </source>
</evidence>
<proteinExistence type="predicted"/>
<gene>
    <name evidence="5" type="ORF">RhiirA5_425254</name>
</gene>
<evidence type="ECO:0000313" key="6">
    <source>
        <dbReference type="Proteomes" id="UP000232722"/>
    </source>
</evidence>
<sequence length="227" mass="26061">MITYITGIRRNNRISELKKVIKKVREPEFNNFAPDRLKLLKLKNPVNDNQISNIQNLTLQDYKNENDNVYLMKDMQKIVTYCDINKSSSISSKSLLTSFIGENIYIKLKSGNYIYVQITSHLRTGKECIVFLVQVYDYEIKDAVLKFEISVLHVLSDLSCILKILFEGHTIRGSLALLTDFVGLPLESWISDNGNIDDYTIFQIILDLLSCLKKIHAYGYTHGDVAI</sequence>
<dbReference type="Pfam" id="PF20147">
    <property type="entry name" value="Crinkler"/>
    <property type="match status" value="1"/>
</dbReference>
<keyword evidence="3" id="KW-0964">Secreted</keyword>
<evidence type="ECO:0000259" key="4">
    <source>
        <dbReference type="Pfam" id="PF20147"/>
    </source>
</evidence>
<dbReference type="GO" id="GO:0043657">
    <property type="term" value="C:host cell"/>
    <property type="evidence" value="ECO:0007669"/>
    <property type="project" value="UniProtKB-SubCell"/>
</dbReference>
<dbReference type="GO" id="GO:0005576">
    <property type="term" value="C:extracellular region"/>
    <property type="evidence" value="ECO:0007669"/>
    <property type="project" value="UniProtKB-SubCell"/>
</dbReference>
<dbReference type="VEuPathDB" id="FungiDB:RhiirA1_458319"/>
<organism evidence="5 6">
    <name type="scientific">Rhizophagus irregularis</name>
    <dbReference type="NCBI Taxonomy" id="588596"/>
    <lineage>
        <taxon>Eukaryota</taxon>
        <taxon>Fungi</taxon>
        <taxon>Fungi incertae sedis</taxon>
        <taxon>Mucoromycota</taxon>
        <taxon>Glomeromycotina</taxon>
        <taxon>Glomeromycetes</taxon>
        <taxon>Glomerales</taxon>
        <taxon>Glomeraceae</taxon>
        <taxon>Rhizophagus</taxon>
    </lineage>
</organism>
<accession>A0A2N0P6I6</accession>
<dbReference type="AlphaFoldDB" id="A0A2N0P6I6"/>
<dbReference type="InterPro" id="IPR011009">
    <property type="entry name" value="Kinase-like_dom_sf"/>
</dbReference>
<reference evidence="5 6" key="2">
    <citation type="submission" date="2017-09" db="EMBL/GenBank/DDBJ databases">
        <title>Extensive intraspecific genome diversity in a model arbuscular mycorrhizal fungus.</title>
        <authorList>
            <person name="Chen E.C."/>
            <person name="Morin E."/>
            <person name="Beaudet D."/>
            <person name="Noel J."/>
            <person name="Ndikumana S."/>
            <person name="Charron P."/>
            <person name="St-Onge C."/>
            <person name="Giorgi J."/>
            <person name="Grigoriev I.V."/>
            <person name="Roux C."/>
            <person name="Martin F.M."/>
            <person name="Corradi N."/>
        </authorList>
    </citation>
    <scope>NUCLEOTIDE SEQUENCE [LARGE SCALE GENOMIC DNA]</scope>
    <source>
        <strain evidence="5 6">A5</strain>
    </source>
</reference>